<comment type="similarity">
    <text evidence="1">Belongs to the aspartate/glutamate racemases family.</text>
</comment>
<evidence type="ECO:0000313" key="3">
    <source>
        <dbReference type="EMBL" id="PQB06676.1"/>
    </source>
</evidence>
<dbReference type="PROSITE" id="PS00924">
    <property type="entry name" value="ASP_GLU_RACEMASE_2"/>
    <property type="match status" value="1"/>
</dbReference>
<name>A0A2S7KVQ2_9FLAO</name>
<gene>
    <name evidence="3" type="ORF">BST83_05515</name>
</gene>
<keyword evidence="2" id="KW-0413">Isomerase</keyword>
<sequence>MTPEATILYYRILNQLNADSLGKSHSAEVIINSFDFGKIAKLQKENRWDLLDEMMADAGKSLENAGASCILICANTMHLCIDAVRDVVKIPVIHIADATSKEISKKKLKKVALLGTKYTMEKTFFTDVLKSSGMETIIPNLEDREVIHDIIYDELAVGILNPTSKEKYLKIIHKLIKNGAEGIILGCTEIPLLITQADVSVPVFDTTKIHSIAAFNF</sequence>
<dbReference type="Proteomes" id="UP000239522">
    <property type="component" value="Unassembled WGS sequence"/>
</dbReference>
<dbReference type="Pfam" id="PF01177">
    <property type="entry name" value="Asp_Glu_race"/>
    <property type="match status" value="1"/>
</dbReference>
<organism evidence="3 4">
    <name type="scientific">Polaribacter filamentus</name>
    <dbReference type="NCBI Taxonomy" id="53483"/>
    <lineage>
        <taxon>Bacteria</taxon>
        <taxon>Pseudomonadati</taxon>
        <taxon>Bacteroidota</taxon>
        <taxon>Flavobacteriia</taxon>
        <taxon>Flavobacteriales</taxon>
        <taxon>Flavobacteriaceae</taxon>
    </lineage>
</organism>
<keyword evidence="4" id="KW-1185">Reference proteome</keyword>
<dbReference type="AlphaFoldDB" id="A0A2S7KVQ2"/>
<evidence type="ECO:0000256" key="2">
    <source>
        <dbReference type="ARBA" id="ARBA00023235"/>
    </source>
</evidence>
<reference evidence="3 4" key="1">
    <citation type="submission" date="2016-11" db="EMBL/GenBank/DDBJ databases">
        <title>Trade-off between light-utilization and light-protection in marine flavobacteria.</title>
        <authorList>
            <person name="Kumagai Y."/>
        </authorList>
    </citation>
    <scope>NUCLEOTIDE SEQUENCE [LARGE SCALE GENOMIC DNA]</scope>
    <source>
        <strain evidence="3 4">ATCC 700397</strain>
    </source>
</reference>
<protein>
    <submittedName>
        <fullName evidence="3">Aspartate racemase</fullName>
    </submittedName>
</protein>
<evidence type="ECO:0000313" key="4">
    <source>
        <dbReference type="Proteomes" id="UP000239522"/>
    </source>
</evidence>
<dbReference type="PANTHER" id="PTHR21198:SF7">
    <property type="entry name" value="ASPARTATE-GLUTAMATE RACEMASE FAMILY"/>
    <property type="match status" value="1"/>
</dbReference>
<accession>A0A2S7KVQ2</accession>
<dbReference type="NCBIfam" id="TIGR00035">
    <property type="entry name" value="asp_race"/>
    <property type="match status" value="1"/>
</dbReference>
<dbReference type="InterPro" id="IPR001920">
    <property type="entry name" value="Asp/Glu_race"/>
</dbReference>
<comment type="caution">
    <text evidence="3">The sequence shown here is derived from an EMBL/GenBank/DDBJ whole genome shotgun (WGS) entry which is preliminary data.</text>
</comment>
<dbReference type="PANTHER" id="PTHR21198">
    <property type="entry name" value="GLUTAMATE RACEMASE"/>
    <property type="match status" value="1"/>
</dbReference>
<dbReference type="RefSeq" id="WP_104808926.1">
    <property type="nucleotide sequence ID" value="NZ_MQUA01000013.1"/>
</dbReference>
<dbReference type="InterPro" id="IPR015942">
    <property type="entry name" value="Asp/Glu/hydantoin_racemase"/>
</dbReference>
<evidence type="ECO:0000256" key="1">
    <source>
        <dbReference type="ARBA" id="ARBA00007847"/>
    </source>
</evidence>
<dbReference type="InterPro" id="IPR033134">
    <property type="entry name" value="Asp/Glu_racemase_AS_2"/>
</dbReference>
<dbReference type="OrthoDB" id="9803739at2"/>
<proteinExistence type="inferred from homology"/>
<dbReference type="SUPFAM" id="SSF53681">
    <property type="entry name" value="Aspartate/glutamate racemase"/>
    <property type="match status" value="2"/>
</dbReference>
<dbReference type="InterPro" id="IPR004380">
    <property type="entry name" value="Asp_race"/>
</dbReference>
<dbReference type="Gene3D" id="3.40.50.1860">
    <property type="match status" value="2"/>
</dbReference>
<dbReference type="EMBL" id="MQUA01000013">
    <property type="protein sequence ID" value="PQB06676.1"/>
    <property type="molecule type" value="Genomic_DNA"/>
</dbReference>
<dbReference type="GO" id="GO:0047661">
    <property type="term" value="F:amino-acid racemase activity"/>
    <property type="evidence" value="ECO:0007669"/>
    <property type="project" value="InterPro"/>
</dbReference>